<dbReference type="EMBL" id="ML991827">
    <property type="protein sequence ID" value="KAF2231435.1"/>
    <property type="molecule type" value="Genomic_DNA"/>
</dbReference>
<dbReference type="InterPro" id="IPR016181">
    <property type="entry name" value="Acyl_CoA_acyltransferase"/>
</dbReference>
<dbReference type="OrthoDB" id="2115692at2759"/>
<feature type="domain" description="N-acetyltransferase" evidence="1">
    <location>
        <begin position="64"/>
        <end position="224"/>
    </location>
</feature>
<keyword evidence="2" id="KW-0808">Transferase</keyword>
<sequence length="255" mass="29661">MHIRPTASADIYDVSILADLAFQDEEFWRWLTPGMYNYPNDRTRFYRLRTRGRAVTKGGCISLVAVTDDSDPEWSGREEIVGYAFWKRQGTSEQAKKWQKEPWGSILERNLLWVELQYERLINRAVDFKRWDNMITAFGSLQSQTDFPEQWHCTVLGVSPKYRRRGIGSLLLNWGLEKAREEGVPAVLEATPAGVALYEKTGFKPVLEVGPEDTPEYFLTIMIWEPEELQGQWLTEEAIQRSRDRLREAPVVIRT</sequence>
<dbReference type="PROSITE" id="PS51186">
    <property type="entry name" value="GNAT"/>
    <property type="match status" value="1"/>
</dbReference>
<keyword evidence="3" id="KW-1185">Reference proteome</keyword>
<dbReference type="InterPro" id="IPR000182">
    <property type="entry name" value="GNAT_dom"/>
</dbReference>
<keyword evidence="2" id="KW-0012">Acyltransferase</keyword>
<evidence type="ECO:0000259" key="1">
    <source>
        <dbReference type="PROSITE" id="PS51186"/>
    </source>
</evidence>
<dbReference type="Pfam" id="PF00583">
    <property type="entry name" value="Acetyltransf_1"/>
    <property type="match status" value="1"/>
</dbReference>
<proteinExistence type="predicted"/>
<protein>
    <submittedName>
        <fullName evidence="2">Acyl-CoA N-acyltransferase</fullName>
    </submittedName>
</protein>
<dbReference type="Proteomes" id="UP000800092">
    <property type="component" value="Unassembled WGS sequence"/>
</dbReference>
<dbReference type="PANTHER" id="PTHR42791">
    <property type="entry name" value="GNAT FAMILY ACETYLTRANSFERASE"/>
    <property type="match status" value="1"/>
</dbReference>
<accession>A0A6A6H084</accession>
<dbReference type="PANTHER" id="PTHR42791:SF1">
    <property type="entry name" value="N-ACETYLTRANSFERASE DOMAIN-CONTAINING PROTEIN"/>
    <property type="match status" value="1"/>
</dbReference>
<organism evidence="2 3">
    <name type="scientific">Viridothelium virens</name>
    <name type="common">Speckled blister lichen</name>
    <name type="synonym">Trypethelium virens</name>
    <dbReference type="NCBI Taxonomy" id="1048519"/>
    <lineage>
        <taxon>Eukaryota</taxon>
        <taxon>Fungi</taxon>
        <taxon>Dikarya</taxon>
        <taxon>Ascomycota</taxon>
        <taxon>Pezizomycotina</taxon>
        <taxon>Dothideomycetes</taxon>
        <taxon>Dothideomycetes incertae sedis</taxon>
        <taxon>Trypetheliales</taxon>
        <taxon>Trypetheliaceae</taxon>
        <taxon>Viridothelium</taxon>
    </lineage>
</organism>
<dbReference type="InterPro" id="IPR052523">
    <property type="entry name" value="Trichothecene_AcTrans"/>
</dbReference>
<evidence type="ECO:0000313" key="2">
    <source>
        <dbReference type="EMBL" id="KAF2231435.1"/>
    </source>
</evidence>
<dbReference type="SUPFAM" id="SSF55729">
    <property type="entry name" value="Acyl-CoA N-acyltransferases (Nat)"/>
    <property type="match status" value="1"/>
</dbReference>
<dbReference type="Gene3D" id="3.40.630.30">
    <property type="match status" value="1"/>
</dbReference>
<dbReference type="CDD" id="cd04301">
    <property type="entry name" value="NAT_SF"/>
    <property type="match status" value="1"/>
</dbReference>
<gene>
    <name evidence="2" type="ORF">EV356DRAFT_569591</name>
</gene>
<dbReference type="AlphaFoldDB" id="A0A6A6H084"/>
<dbReference type="GO" id="GO:0016747">
    <property type="term" value="F:acyltransferase activity, transferring groups other than amino-acyl groups"/>
    <property type="evidence" value="ECO:0007669"/>
    <property type="project" value="InterPro"/>
</dbReference>
<reference evidence="2" key="1">
    <citation type="journal article" date="2020" name="Stud. Mycol.">
        <title>101 Dothideomycetes genomes: a test case for predicting lifestyles and emergence of pathogens.</title>
        <authorList>
            <person name="Haridas S."/>
            <person name="Albert R."/>
            <person name="Binder M."/>
            <person name="Bloem J."/>
            <person name="Labutti K."/>
            <person name="Salamov A."/>
            <person name="Andreopoulos B."/>
            <person name="Baker S."/>
            <person name="Barry K."/>
            <person name="Bills G."/>
            <person name="Bluhm B."/>
            <person name="Cannon C."/>
            <person name="Castanera R."/>
            <person name="Culley D."/>
            <person name="Daum C."/>
            <person name="Ezra D."/>
            <person name="Gonzalez J."/>
            <person name="Henrissat B."/>
            <person name="Kuo A."/>
            <person name="Liang C."/>
            <person name="Lipzen A."/>
            <person name="Lutzoni F."/>
            <person name="Magnuson J."/>
            <person name="Mondo S."/>
            <person name="Nolan M."/>
            <person name="Ohm R."/>
            <person name="Pangilinan J."/>
            <person name="Park H.-J."/>
            <person name="Ramirez L."/>
            <person name="Alfaro M."/>
            <person name="Sun H."/>
            <person name="Tritt A."/>
            <person name="Yoshinaga Y."/>
            <person name="Zwiers L.-H."/>
            <person name="Turgeon B."/>
            <person name="Goodwin S."/>
            <person name="Spatafora J."/>
            <person name="Crous P."/>
            <person name="Grigoriev I."/>
        </authorList>
    </citation>
    <scope>NUCLEOTIDE SEQUENCE</scope>
    <source>
        <strain evidence="2">Tuck. ex Michener</strain>
    </source>
</reference>
<name>A0A6A6H084_VIRVR</name>
<evidence type="ECO:0000313" key="3">
    <source>
        <dbReference type="Proteomes" id="UP000800092"/>
    </source>
</evidence>